<dbReference type="SUPFAM" id="SSF158745">
    <property type="entry name" value="LanC-like"/>
    <property type="match status" value="1"/>
</dbReference>
<reference evidence="3 4" key="1">
    <citation type="submission" date="2019-06" db="EMBL/GenBank/DDBJ databases">
        <title>Description of Kitasatospora acidophila sp. nov. isolated from pine grove soil, and reclassification of Streptomyces novaecaesareae to Kitasatospora novaeceasareae comb. nov.</title>
        <authorList>
            <person name="Kim M.J."/>
        </authorList>
    </citation>
    <scope>NUCLEOTIDE SEQUENCE [LARGE SCALE GENOMIC DNA]</scope>
    <source>
        <strain evidence="3 4">MMS16-CNU292</strain>
    </source>
</reference>
<dbReference type="OrthoDB" id="1882482at2"/>
<feature type="binding site" evidence="1">
    <location>
        <position position="295"/>
    </location>
    <ligand>
        <name>Zn(2+)</name>
        <dbReference type="ChEBI" id="CHEBI:29105"/>
    </ligand>
</feature>
<feature type="region of interest" description="Disordered" evidence="2">
    <location>
        <begin position="1"/>
        <end position="68"/>
    </location>
</feature>
<evidence type="ECO:0000256" key="2">
    <source>
        <dbReference type="SAM" id="MobiDB-lite"/>
    </source>
</evidence>
<feature type="compositionally biased region" description="Low complexity" evidence="2">
    <location>
        <begin position="47"/>
        <end position="59"/>
    </location>
</feature>
<evidence type="ECO:0000313" key="3">
    <source>
        <dbReference type="EMBL" id="TQF02696.1"/>
    </source>
</evidence>
<dbReference type="EMBL" id="VIGB01000003">
    <property type="protein sequence ID" value="TQF02696.1"/>
    <property type="molecule type" value="Genomic_DNA"/>
</dbReference>
<dbReference type="Pfam" id="PF05147">
    <property type="entry name" value="LANC_like"/>
    <property type="match status" value="1"/>
</dbReference>
<dbReference type="InterPro" id="IPR007822">
    <property type="entry name" value="LANC-like"/>
</dbReference>
<dbReference type="PRINTS" id="PR01955">
    <property type="entry name" value="LANCFRANKIA"/>
</dbReference>
<dbReference type="CDD" id="cd04793">
    <property type="entry name" value="LanC"/>
    <property type="match status" value="1"/>
</dbReference>
<feature type="compositionally biased region" description="Low complexity" evidence="2">
    <location>
        <begin position="1"/>
        <end position="28"/>
    </location>
</feature>
<keyword evidence="1" id="KW-0862">Zinc</keyword>
<dbReference type="SMART" id="SM01260">
    <property type="entry name" value="LANC_like"/>
    <property type="match status" value="1"/>
</dbReference>
<dbReference type="GO" id="GO:0031179">
    <property type="term" value="P:peptide modification"/>
    <property type="evidence" value="ECO:0007669"/>
    <property type="project" value="InterPro"/>
</dbReference>
<gene>
    <name evidence="3" type="ORF">E6W39_11035</name>
</gene>
<feature type="binding site" evidence="1">
    <location>
        <position position="246"/>
    </location>
    <ligand>
        <name>Zn(2+)</name>
        <dbReference type="ChEBI" id="CHEBI:29105"/>
    </ligand>
</feature>
<dbReference type="PRINTS" id="PR01950">
    <property type="entry name" value="LANCSUPER"/>
</dbReference>
<dbReference type="AlphaFoldDB" id="A0A540W106"/>
<dbReference type="GO" id="GO:0046872">
    <property type="term" value="F:metal ion binding"/>
    <property type="evidence" value="ECO:0007669"/>
    <property type="project" value="UniProtKB-KW"/>
</dbReference>
<dbReference type="InterPro" id="IPR033889">
    <property type="entry name" value="LanC"/>
</dbReference>
<sequence length="388" mass="41295">MSVISWAPPCSSASSPWTTPSGGRRPTTSSPPPCTCCRPAPSGPEGGSSPASSAWASRSKQAANQHGGYRNALSRLDTLLRDRLAGHLAAERNRTAREDSAIPVEYFDLISGLTGLGRYFLAEPASPDALGDVLRPLVAMTEPVQAAGGRLPGWYSTLPSAEGSRLHVLTPGLAHGISGPLALLSLAWTRGHRVPGQDAAIRRIANWLMSWAAEDEAGPYWPSLISAAEERSDPRPPVRAHRASWCYGAPGVARALQLAGRAVGEERWTRCAVDAVHAVHRRSDGLDGLTDAGLCHGLAGLAQATACVAAEAADSLLLREAERVFRRVCDAYDPATTFGYRAYDPVRRQRTDPPGLLEGACGIALALHAHLDPARRRRPAWEAVLLLS</sequence>
<comment type="caution">
    <text evidence="3">The sequence shown here is derived from an EMBL/GenBank/DDBJ whole genome shotgun (WGS) entry which is preliminary data.</text>
</comment>
<organism evidence="3 4">
    <name type="scientific">Kitasatospora acidiphila</name>
    <dbReference type="NCBI Taxonomy" id="2567942"/>
    <lineage>
        <taxon>Bacteria</taxon>
        <taxon>Bacillati</taxon>
        <taxon>Actinomycetota</taxon>
        <taxon>Actinomycetes</taxon>
        <taxon>Kitasatosporales</taxon>
        <taxon>Streptomycetaceae</taxon>
        <taxon>Kitasatospora</taxon>
    </lineage>
</organism>
<dbReference type="Proteomes" id="UP000319103">
    <property type="component" value="Unassembled WGS sequence"/>
</dbReference>
<protein>
    <submittedName>
        <fullName evidence="3">Lanthionine synthetase C family protein</fullName>
    </submittedName>
</protein>
<keyword evidence="1" id="KW-0479">Metal-binding</keyword>
<accession>A0A540W106</accession>
<evidence type="ECO:0000313" key="4">
    <source>
        <dbReference type="Proteomes" id="UP000319103"/>
    </source>
</evidence>
<feature type="binding site" evidence="1">
    <location>
        <position position="296"/>
    </location>
    <ligand>
        <name>Zn(2+)</name>
        <dbReference type="ChEBI" id="CHEBI:29105"/>
    </ligand>
</feature>
<dbReference type="Gene3D" id="1.50.10.20">
    <property type="match status" value="1"/>
</dbReference>
<evidence type="ECO:0000256" key="1">
    <source>
        <dbReference type="PIRSR" id="PIRSR607822-1"/>
    </source>
</evidence>
<proteinExistence type="predicted"/>
<name>A0A540W106_9ACTN</name>
<keyword evidence="4" id="KW-1185">Reference proteome</keyword>